<name>A0A157RLK5_9BORD</name>
<dbReference type="Proteomes" id="UP000077037">
    <property type="component" value="Unassembled WGS sequence"/>
</dbReference>
<reference evidence="1 2" key="1">
    <citation type="submission" date="2016-03" db="EMBL/GenBank/DDBJ databases">
        <authorList>
            <consortium name="Pathogen Informatics"/>
        </authorList>
    </citation>
    <scope>NUCLEOTIDE SEQUENCE [LARGE SCALE GENOMIC DNA]</scope>
    <source>
        <strain evidence="1 2">NCTC13364</strain>
    </source>
</reference>
<proteinExistence type="predicted"/>
<evidence type="ECO:0000313" key="2">
    <source>
        <dbReference type="Proteomes" id="UP000077037"/>
    </source>
</evidence>
<protein>
    <submittedName>
        <fullName evidence="1">Uncharacterized protein</fullName>
    </submittedName>
</protein>
<dbReference type="EMBL" id="FKBS01000029">
    <property type="protein sequence ID" value="SAI58872.1"/>
    <property type="molecule type" value="Genomic_DNA"/>
</dbReference>
<accession>A0A157RLK5</accession>
<sequence>MRCEPQRPDDYDAWQAWVQDQVLVLWGVCAARHRETVAAWPK</sequence>
<organism evidence="1 2">
    <name type="scientific">Bordetella ansorpii</name>
    <dbReference type="NCBI Taxonomy" id="288768"/>
    <lineage>
        <taxon>Bacteria</taxon>
        <taxon>Pseudomonadati</taxon>
        <taxon>Pseudomonadota</taxon>
        <taxon>Betaproteobacteria</taxon>
        <taxon>Burkholderiales</taxon>
        <taxon>Alcaligenaceae</taxon>
        <taxon>Bordetella</taxon>
    </lineage>
</organism>
<gene>
    <name evidence="1" type="ORF">SAMEA1982600_05166</name>
</gene>
<dbReference type="AlphaFoldDB" id="A0A157RLK5"/>
<evidence type="ECO:0000313" key="1">
    <source>
        <dbReference type="EMBL" id="SAI58872.1"/>
    </source>
</evidence>